<feature type="region of interest" description="Disordered" evidence="1">
    <location>
        <begin position="341"/>
        <end position="406"/>
    </location>
</feature>
<feature type="region of interest" description="Disordered" evidence="1">
    <location>
        <begin position="1"/>
        <end position="33"/>
    </location>
</feature>
<proteinExistence type="predicted"/>
<feature type="compositionally biased region" description="Low complexity" evidence="1">
    <location>
        <begin position="358"/>
        <end position="381"/>
    </location>
</feature>
<reference evidence="3" key="1">
    <citation type="submission" date="2021-03" db="EMBL/GenBank/DDBJ databases">
        <title>Microbacterium sp. nov., a novel actinobacterium isolated from cow dung.</title>
        <authorList>
            <person name="Zhang L."/>
        </authorList>
    </citation>
    <scope>NUCLEOTIDE SEQUENCE</scope>
    <source>
        <strain evidence="3">NEAU-LLB</strain>
    </source>
</reference>
<name>A0A939QIK3_9MICO</name>
<protein>
    <submittedName>
        <fullName evidence="3">Uncharacterized protein</fullName>
    </submittedName>
</protein>
<evidence type="ECO:0000256" key="1">
    <source>
        <dbReference type="SAM" id="MobiDB-lite"/>
    </source>
</evidence>
<dbReference type="AlphaFoldDB" id="A0A939QIK3"/>
<keyword evidence="2" id="KW-0812">Transmembrane</keyword>
<dbReference type="Proteomes" id="UP000680132">
    <property type="component" value="Unassembled WGS sequence"/>
</dbReference>
<feature type="compositionally biased region" description="Basic and acidic residues" evidence="1">
    <location>
        <begin position="1"/>
        <end position="25"/>
    </location>
</feature>
<comment type="caution">
    <text evidence="3">The sequence shown here is derived from an EMBL/GenBank/DDBJ whole genome shotgun (WGS) entry which is preliminary data.</text>
</comment>
<dbReference type="RefSeq" id="WP_208502685.1">
    <property type="nucleotide sequence ID" value="NZ_JAGFOA010000003.1"/>
</dbReference>
<accession>A0A939QIK3</accession>
<evidence type="ECO:0000313" key="3">
    <source>
        <dbReference type="EMBL" id="MBO3663513.1"/>
    </source>
</evidence>
<evidence type="ECO:0000313" key="4">
    <source>
        <dbReference type="Proteomes" id="UP000680132"/>
    </source>
</evidence>
<keyword evidence="4" id="KW-1185">Reference proteome</keyword>
<keyword evidence="2" id="KW-1133">Transmembrane helix</keyword>
<feature type="transmembrane region" description="Helical" evidence="2">
    <location>
        <begin position="85"/>
        <end position="106"/>
    </location>
</feature>
<keyword evidence="2" id="KW-0472">Membrane</keyword>
<dbReference type="EMBL" id="JAGFOA010000003">
    <property type="protein sequence ID" value="MBO3663513.1"/>
    <property type="molecule type" value="Genomic_DNA"/>
</dbReference>
<sequence>MTDRTAPARDWDALFGPERTERVPEADTPASPPTMPLEVLFLGEPTIDAAATVALPQPTAPRAGGSRAKAEVHPTLLPAVRRRRILRISAISVGALALVIGGVVLFQVMQSQAAAAEAAETASFDRREDALTQATTAYDSATSTLAADHAALGESGLAAVDLANRASAAMDQLPELIQPALADAVRAAADALTTEVGTASVVTLPEAWTPPAVDEGDVAAADEALVLVQEHTALVEEAATAVSEAQTRLTTAQGALLASLDAVYGTLGAVATSAHENNPMPEQSFHDALDAAVGAPAAARAGGGDGIAELLAVPAALTALLDEQGRLAGIAAAEEAARRDAERRAANNSYNTGGGTTDTGTTDGGTTTEPTTEPTTPPATTSPVPPANPDDQGTGGEPETPWWLAD</sequence>
<organism evidence="3 4">
    <name type="scientific">Microbacterium stercoris</name>
    <dbReference type="NCBI Taxonomy" id="2820289"/>
    <lineage>
        <taxon>Bacteria</taxon>
        <taxon>Bacillati</taxon>
        <taxon>Actinomycetota</taxon>
        <taxon>Actinomycetes</taxon>
        <taxon>Micrococcales</taxon>
        <taxon>Microbacteriaceae</taxon>
        <taxon>Microbacterium</taxon>
    </lineage>
</organism>
<gene>
    <name evidence="3" type="ORF">J5V96_08300</name>
</gene>
<evidence type="ECO:0000256" key="2">
    <source>
        <dbReference type="SAM" id="Phobius"/>
    </source>
</evidence>